<dbReference type="NCBIfam" id="TIGR01525">
    <property type="entry name" value="ATPase-IB_hvy"/>
    <property type="match status" value="1"/>
</dbReference>
<dbReference type="GO" id="GO:0016887">
    <property type="term" value="F:ATP hydrolysis activity"/>
    <property type="evidence" value="ECO:0007669"/>
    <property type="project" value="InterPro"/>
</dbReference>
<dbReference type="Gene3D" id="3.30.70.100">
    <property type="match status" value="2"/>
</dbReference>
<dbReference type="NCBIfam" id="TIGR00003">
    <property type="entry name" value="copper ion binding protein"/>
    <property type="match status" value="2"/>
</dbReference>
<dbReference type="SFLD" id="SFLDS00003">
    <property type="entry name" value="Haloacid_Dehalogenase"/>
    <property type="match status" value="1"/>
</dbReference>
<accession>A0A2A5TA72</accession>
<dbReference type="GO" id="GO:0055070">
    <property type="term" value="P:copper ion homeostasis"/>
    <property type="evidence" value="ECO:0007669"/>
    <property type="project" value="TreeGrafter"/>
</dbReference>
<dbReference type="InterPro" id="IPR023299">
    <property type="entry name" value="ATPase_P-typ_cyto_dom_N"/>
</dbReference>
<dbReference type="CDD" id="cd02094">
    <property type="entry name" value="P-type_ATPase_Cu-like"/>
    <property type="match status" value="1"/>
</dbReference>
<evidence type="ECO:0000256" key="21">
    <source>
        <dbReference type="RuleBase" id="RU362081"/>
    </source>
</evidence>
<feature type="transmembrane region" description="Helical" evidence="21">
    <location>
        <begin position="389"/>
        <end position="410"/>
    </location>
</feature>
<evidence type="ECO:0000256" key="12">
    <source>
        <dbReference type="ARBA" id="ARBA00022842"/>
    </source>
</evidence>
<protein>
    <recommendedName>
        <fullName evidence="4">Copper-exporting P-type ATPase</fullName>
        <ecNumber evidence="3">7.2.2.8</ecNumber>
    </recommendedName>
    <alternativeName>
        <fullName evidence="18">Copper-exporting P-type ATPase A</fullName>
    </alternativeName>
    <alternativeName>
        <fullName evidence="19">Cu(+)-exporting ATPase</fullName>
    </alternativeName>
</protein>
<keyword evidence="7 21" id="KW-0479">Metal-binding</keyword>
<dbReference type="RefSeq" id="WP_096919702.1">
    <property type="nucleotide sequence ID" value="NZ_CP029487.1"/>
</dbReference>
<feature type="transmembrane region" description="Helical" evidence="21">
    <location>
        <begin position="364"/>
        <end position="383"/>
    </location>
</feature>
<dbReference type="InterPro" id="IPR059000">
    <property type="entry name" value="ATPase_P-type_domA"/>
</dbReference>
<dbReference type="InterPro" id="IPR006121">
    <property type="entry name" value="HMA_dom"/>
</dbReference>
<evidence type="ECO:0000259" key="22">
    <source>
        <dbReference type="PROSITE" id="PS50846"/>
    </source>
</evidence>
<organism evidence="23 24">
    <name type="scientific">Eubacterium maltosivorans</name>
    <dbReference type="NCBI Taxonomy" id="2041044"/>
    <lineage>
        <taxon>Bacteria</taxon>
        <taxon>Bacillati</taxon>
        <taxon>Bacillota</taxon>
        <taxon>Clostridia</taxon>
        <taxon>Eubacteriales</taxon>
        <taxon>Eubacteriaceae</taxon>
        <taxon>Eubacterium</taxon>
    </lineage>
</organism>
<dbReference type="SUPFAM" id="SSF81653">
    <property type="entry name" value="Calcium ATPase, transduction domain A"/>
    <property type="match status" value="1"/>
</dbReference>
<keyword evidence="15" id="KW-0186">Copper</keyword>
<dbReference type="PANTHER" id="PTHR43520">
    <property type="entry name" value="ATP7, ISOFORM B"/>
    <property type="match status" value="1"/>
</dbReference>
<reference evidence="23 24" key="1">
    <citation type="submission" date="2018-05" db="EMBL/GenBank/DDBJ databases">
        <title>Genome comparison of Eubacterium sp.</title>
        <authorList>
            <person name="Feng Y."/>
            <person name="Sanchez-Andrea I."/>
            <person name="Stams A.J.M."/>
            <person name="De Vos W.M."/>
        </authorList>
    </citation>
    <scope>NUCLEOTIDE SEQUENCE [LARGE SCALE GENOMIC DNA]</scope>
    <source>
        <strain evidence="23 24">YI</strain>
    </source>
</reference>
<evidence type="ECO:0000256" key="18">
    <source>
        <dbReference type="ARBA" id="ARBA00029719"/>
    </source>
</evidence>
<keyword evidence="9 21" id="KW-0547">Nucleotide-binding</keyword>
<dbReference type="PROSITE" id="PS00154">
    <property type="entry name" value="ATPASE_E1_E2"/>
    <property type="match status" value="1"/>
</dbReference>
<feature type="transmembrane region" description="Helical" evidence="21">
    <location>
        <begin position="99"/>
        <end position="120"/>
    </location>
</feature>
<dbReference type="SFLD" id="SFLDG00002">
    <property type="entry name" value="C1.7:_P-type_atpase_like"/>
    <property type="match status" value="1"/>
</dbReference>
<dbReference type="Gene3D" id="3.40.1110.10">
    <property type="entry name" value="Calcium-transporting ATPase, cytoplasmic domain N"/>
    <property type="match status" value="1"/>
</dbReference>
<feature type="domain" description="HMA" evidence="22">
    <location>
        <begin position="795"/>
        <end position="860"/>
    </location>
</feature>
<keyword evidence="11 21" id="KW-0067">ATP-binding</keyword>
<dbReference type="FunFam" id="3.30.70.100:FF:000005">
    <property type="entry name" value="Copper-exporting P-type ATPase A"/>
    <property type="match status" value="1"/>
</dbReference>
<keyword evidence="8" id="KW-0677">Repeat</keyword>
<evidence type="ECO:0000313" key="24">
    <source>
        <dbReference type="Proteomes" id="UP000218387"/>
    </source>
</evidence>
<dbReference type="PRINTS" id="PR00941">
    <property type="entry name" value="CDATPASE"/>
</dbReference>
<evidence type="ECO:0000256" key="2">
    <source>
        <dbReference type="ARBA" id="ARBA00006024"/>
    </source>
</evidence>
<dbReference type="InterPro" id="IPR006122">
    <property type="entry name" value="HMA_Cu_ion-bd"/>
</dbReference>
<dbReference type="InterPro" id="IPR001757">
    <property type="entry name" value="P_typ_ATPase"/>
</dbReference>
<dbReference type="KEGG" id="emt:CPZ25_004600"/>
<dbReference type="FunFam" id="2.70.150.10:FF:000002">
    <property type="entry name" value="Copper-transporting ATPase 1, putative"/>
    <property type="match status" value="1"/>
</dbReference>
<dbReference type="PROSITE" id="PS50846">
    <property type="entry name" value="HMA_2"/>
    <property type="match status" value="2"/>
</dbReference>
<evidence type="ECO:0000256" key="10">
    <source>
        <dbReference type="ARBA" id="ARBA00022796"/>
    </source>
</evidence>
<keyword evidence="13" id="KW-1278">Translocase</keyword>
<proteinExistence type="inferred from homology"/>
<feature type="domain" description="HMA" evidence="22">
    <location>
        <begin position="1"/>
        <end position="67"/>
    </location>
</feature>
<feature type="transmembrane region" description="Helical" evidence="21">
    <location>
        <begin position="209"/>
        <end position="227"/>
    </location>
</feature>
<keyword evidence="5" id="KW-0813">Transport</keyword>
<feature type="transmembrane region" description="Helical" evidence="21">
    <location>
        <begin position="132"/>
        <end position="151"/>
    </location>
</feature>
<evidence type="ECO:0000256" key="13">
    <source>
        <dbReference type="ARBA" id="ARBA00022967"/>
    </source>
</evidence>
<evidence type="ECO:0000256" key="17">
    <source>
        <dbReference type="ARBA" id="ARBA00023136"/>
    </source>
</evidence>
<dbReference type="Gene3D" id="2.70.150.10">
    <property type="entry name" value="Calcium-transporting ATPase, cytoplasmic transduction domain A"/>
    <property type="match status" value="1"/>
</dbReference>
<keyword evidence="6 21" id="KW-0812">Transmembrane</keyword>
<dbReference type="GO" id="GO:0140581">
    <property type="term" value="F:P-type monovalent copper transporter activity"/>
    <property type="evidence" value="ECO:0007669"/>
    <property type="project" value="UniProtKB-EC"/>
</dbReference>
<evidence type="ECO:0000256" key="5">
    <source>
        <dbReference type="ARBA" id="ARBA00022448"/>
    </source>
</evidence>
<keyword evidence="14 21" id="KW-1133">Transmembrane helix</keyword>
<feature type="transmembrane region" description="Helical" evidence="21">
    <location>
        <begin position="703"/>
        <end position="725"/>
    </location>
</feature>
<dbReference type="CDD" id="cd00371">
    <property type="entry name" value="HMA"/>
    <property type="match status" value="2"/>
</dbReference>
<keyword evidence="10" id="KW-0187">Copper transport</keyword>
<dbReference type="InterPro" id="IPR023298">
    <property type="entry name" value="ATPase_P-typ_TM_dom_sf"/>
</dbReference>
<name>A0A2A5TA72_EUBML</name>
<evidence type="ECO:0000256" key="11">
    <source>
        <dbReference type="ARBA" id="ARBA00022840"/>
    </source>
</evidence>
<evidence type="ECO:0000313" key="23">
    <source>
        <dbReference type="EMBL" id="QCT70633.1"/>
    </source>
</evidence>
<dbReference type="InterPro" id="IPR044492">
    <property type="entry name" value="P_typ_ATPase_HD_dom"/>
</dbReference>
<dbReference type="InterPro" id="IPR023214">
    <property type="entry name" value="HAD_sf"/>
</dbReference>
<dbReference type="SUPFAM" id="SSF55008">
    <property type="entry name" value="HMA, heavy metal-associated domain"/>
    <property type="match status" value="2"/>
</dbReference>
<evidence type="ECO:0000256" key="19">
    <source>
        <dbReference type="ARBA" id="ARBA00033239"/>
    </source>
</evidence>
<dbReference type="Gene3D" id="3.40.50.1000">
    <property type="entry name" value="HAD superfamily/HAD-like"/>
    <property type="match status" value="1"/>
</dbReference>
<keyword evidence="21" id="KW-1003">Cell membrane</keyword>
<evidence type="ECO:0000256" key="7">
    <source>
        <dbReference type="ARBA" id="ARBA00022723"/>
    </source>
</evidence>
<dbReference type="SUPFAM" id="SSF56784">
    <property type="entry name" value="HAD-like"/>
    <property type="match status" value="1"/>
</dbReference>
<dbReference type="Pfam" id="PF00702">
    <property type="entry name" value="Hydrolase"/>
    <property type="match status" value="1"/>
</dbReference>
<dbReference type="EMBL" id="CP029487">
    <property type="protein sequence ID" value="QCT70633.1"/>
    <property type="molecule type" value="Genomic_DNA"/>
</dbReference>
<dbReference type="GO" id="GO:0005886">
    <property type="term" value="C:plasma membrane"/>
    <property type="evidence" value="ECO:0007669"/>
    <property type="project" value="UniProtKB-SubCell"/>
</dbReference>
<dbReference type="InterPro" id="IPR036412">
    <property type="entry name" value="HAD-like_sf"/>
</dbReference>
<dbReference type="InterPro" id="IPR027256">
    <property type="entry name" value="P-typ_ATPase_IB"/>
</dbReference>
<dbReference type="InterPro" id="IPR017969">
    <property type="entry name" value="Heavy-metal-associated_CS"/>
</dbReference>
<keyword evidence="12" id="KW-0460">Magnesium</keyword>
<dbReference type="GO" id="GO:0005507">
    <property type="term" value="F:copper ion binding"/>
    <property type="evidence" value="ECO:0007669"/>
    <property type="project" value="InterPro"/>
</dbReference>
<sequence>MKKNFKIEGMSCTACAAAIERTVNKMDGVEDAVVNYATENLSVTYDDSSVHAPAIVSAIEKIGYGAVPEQDASPSGKSTVKNTAGENAQKQMKELQTRLIISLIFTIPLFYLSMGPMIGLPVPAFLDGDMNRLVNTITQMLLTLPVVYMGAHFYKDGYKALWKRIPNMDSLVAVGTSASFLYGIYVLYQLAWGYSYGDMSMVHHFAHEIYFEGTAVILTLITLGKYMEARAKGKTSQAIEKLIALAPDTALVERGNTEVEIPIDDVRLGDTVVIKPGDRIPVDGEIISGHSSVDESLLTGESIPVEKETGDHVICGSINKTGAFKFRTTKIGDDTTLSKIIHLVEEAQSSKAPIAKIADQISRYFVPAVMGIAALSFVVWLLLGYEFSFALSMGISVLVISCPCALGLATPTAIMVGTGKGAEQGILFKNGPALETLGKADAVVFDKTGTITIGKPSITDIVPLGSTDEETLLQLVASIEAKSEHPLSEAIVEGANERGIALRDVSDFNAIPGLGVEGTVDTRFITIGNQKLMKGSGIDPDTQTELYNSLSDAGKTPLFIGEGNELIGIIAVADTLKENSSNAIAQLKAMGTQVYMLTGDNERTARAIGAKINIDHVIANVLPEEKADLIKKLQTEGKQVIMVGDGINDAPALAQSDIGIAIGNGTDVAIESADVILMQNDLLQIVAAIQLSKATIRNIKQNLFWAFIYNTIGIPLAAGILYLPFGLKLNPMFAAAAMSLSSVSVVLNALSLKGFKPKFISVNDLPSIQTDVTVVNNQINNSDSIMESQKEGITMTKKLHVNDMSCKHCVKRVEDTLNAIDGVSNVQVSLEDAQATMDVTDAVTDKMLCDALDEAGYPASVITE</sequence>
<dbReference type="GO" id="GO:0043682">
    <property type="term" value="F:P-type divalent copper transporter activity"/>
    <property type="evidence" value="ECO:0007669"/>
    <property type="project" value="TreeGrafter"/>
</dbReference>
<dbReference type="Proteomes" id="UP000218387">
    <property type="component" value="Chromosome"/>
</dbReference>
<evidence type="ECO:0000256" key="20">
    <source>
        <dbReference type="ARBA" id="ARBA00049289"/>
    </source>
</evidence>
<dbReference type="Pfam" id="PF00403">
    <property type="entry name" value="HMA"/>
    <property type="match status" value="2"/>
</dbReference>
<dbReference type="InterPro" id="IPR018303">
    <property type="entry name" value="ATPase_P-typ_P_site"/>
</dbReference>
<dbReference type="NCBIfam" id="TIGR01511">
    <property type="entry name" value="ATPase-IB1_Cu"/>
    <property type="match status" value="1"/>
</dbReference>
<evidence type="ECO:0000256" key="14">
    <source>
        <dbReference type="ARBA" id="ARBA00022989"/>
    </source>
</evidence>
<dbReference type="Pfam" id="PF00122">
    <property type="entry name" value="E1-E2_ATPase"/>
    <property type="match status" value="1"/>
</dbReference>
<dbReference type="GO" id="GO:0005524">
    <property type="term" value="F:ATP binding"/>
    <property type="evidence" value="ECO:0007669"/>
    <property type="project" value="UniProtKB-UniRule"/>
</dbReference>
<gene>
    <name evidence="23" type="ORF">CPZ25_004600</name>
</gene>
<dbReference type="PRINTS" id="PR00119">
    <property type="entry name" value="CATATPASE"/>
</dbReference>
<feature type="transmembrane region" description="Helical" evidence="21">
    <location>
        <begin position="731"/>
        <end position="750"/>
    </location>
</feature>
<dbReference type="InterPro" id="IPR036163">
    <property type="entry name" value="HMA_dom_sf"/>
</dbReference>
<evidence type="ECO:0000256" key="1">
    <source>
        <dbReference type="ARBA" id="ARBA00004651"/>
    </source>
</evidence>
<dbReference type="EC" id="7.2.2.8" evidence="3"/>
<evidence type="ECO:0000256" key="9">
    <source>
        <dbReference type="ARBA" id="ARBA00022741"/>
    </source>
</evidence>
<keyword evidence="17 21" id="KW-0472">Membrane</keyword>
<keyword evidence="16" id="KW-0406">Ion transport</keyword>
<dbReference type="PANTHER" id="PTHR43520:SF8">
    <property type="entry name" value="P-TYPE CU(+) TRANSPORTER"/>
    <property type="match status" value="1"/>
</dbReference>
<evidence type="ECO:0000256" key="16">
    <source>
        <dbReference type="ARBA" id="ARBA00023065"/>
    </source>
</evidence>
<comment type="catalytic activity">
    <reaction evidence="20">
        <text>Cu(+)(in) + ATP + H2O = Cu(+)(out) + ADP + phosphate + H(+)</text>
        <dbReference type="Rhea" id="RHEA:25792"/>
        <dbReference type="ChEBI" id="CHEBI:15377"/>
        <dbReference type="ChEBI" id="CHEBI:15378"/>
        <dbReference type="ChEBI" id="CHEBI:30616"/>
        <dbReference type="ChEBI" id="CHEBI:43474"/>
        <dbReference type="ChEBI" id="CHEBI:49552"/>
        <dbReference type="ChEBI" id="CHEBI:456216"/>
        <dbReference type="EC" id="7.2.2.8"/>
    </reaction>
</comment>
<dbReference type="AlphaFoldDB" id="A0A2A5TA72"/>
<evidence type="ECO:0000256" key="6">
    <source>
        <dbReference type="ARBA" id="ARBA00022692"/>
    </source>
</evidence>
<dbReference type="PROSITE" id="PS01047">
    <property type="entry name" value="HMA_1"/>
    <property type="match status" value="2"/>
</dbReference>
<dbReference type="InterPro" id="IPR008250">
    <property type="entry name" value="ATPase_P-typ_transduc_dom_A_sf"/>
</dbReference>
<evidence type="ECO:0000256" key="15">
    <source>
        <dbReference type="ARBA" id="ARBA00023008"/>
    </source>
</evidence>
<feature type="transmembrane region" description="Helical" evidence="21">
    <location>
        <begin position="171"/>
        <end position="189"/>
    </location>
</feature>
<comment type="subcellular location">
    <subcellularLocation>
        <location evidence="1">Cell membrane</location>
        <topology evidence="1">Multi-pass membrane protein</topology>
    </subcellularLocation>
</comment>
<dbReference type="NCBIfam" id="TIGR01494">
    <property type="entry name" value="ATPase_P-type"/>
    <property type="match status" value="1"/>
</dbReference>
<evidence type="ECO:0000256" key="4">
    <source>
        <dbReference type="ARBA" id="ARBA00015102"/>
    </source>
</evidence>
<dbReference type="SFLD" id="SFLDF00027">
    <property type="entry name" value="p-type_atpase"/>
    <property type="match status" value="1"/>
</dbReference>
<evidence type="ECO:0000256" key="3">
    <source>
        <dbReference type="ARBA" id="ARBA00012517"/>
    </source>
</evidence>
<dbReference type="SUPFAM" id="SSF81665">
    <property type="entry name" value="Calcium ATPase, transmembrane domain M"/>
    <property type="match status" value="1"/>
</dbReference>
<comment type="similarity">
    <text evidence="2 21">Belongs to the cation transport ATPase (P-type) (TC 3.A.3) family. Type IB subfamily.</text>
</comment>
<keyword evidence="24" id="KW-1185">Reference proteome</keyword>
<evidence type="ECO:0000256" key="8">
    <source>
        <dbReference type="ARBA" id="ARBA00022737"/>
    </source>
</evidence>